<comment type="similarity">
    <text evidence="6 7">Belongs to the class I-like SAM-binding methyltransferase superfamily. C5-methyltransferase family.</text>
</comment>
<sequence length="427" mass="47461">MRVPAFVDLFAGCGGLSLGMQRAGWTLRLAVESHPDPFSTLKHNLIDRAGANASWPESVPCVAHDLRELLKDRRQALEGLAEGIELIVGGPPCQGFSTNGRRRKDDPRNQLVKSYLEAVELFQPKLLLIENVRGFTSMEHEHGTYSDFVAAQLVNLGYDVWTEIVTAAEWGVPQRRPRFLLIAALKGTLTGIDPFLRLRTARRRFLSERGLGGALVSASEALSDLEISRHDLVPDREFGSLGFEQIDYRSKVNLSAYQMLMRDGHIGVPTDLRIPRHTAAVESRFREILETCPRGRSISPSDRARLGIRKRATTPISPDMPSPTVTTLPDDMIHYSEPRVLTLREMARLQSFPDWFAFQGPYTSGGHRRRNACPRYTQVGNAVPPLLAEAVGEVLLGLLSSIGEQGRERTNVGEMHRQTVPEAGEVS</sequence>
<dbReference type="Pfam" id="PF00145">
    <property type="entry name" value="DNA_methylase"/>
    <property type="match status" value="1"/>
</dbReference>
<dbReference type="PRINTS" id="PR00105">
    <property type="entry name" value="C5METTRFRASE"/>
</dbReference>
<dbReference type="GO" id="GO:0009307">
    <property type="term" value="P:DNA restriction-modification system"/>
    <property type="evidence" value="ECO:0007669"/>
    <property type="project" value="UniProtKB-KW"/>
</dbReference>
<dbReference type="Gene3D" id="3.90.120.10">
    <property type="entry name" value="DNA Methylase, subunit A, domain 2"/>
    <property type="match status" value="1"/>
</dbReference>
<evidence type="ECO:0000256" key="1">
    <source>
        <dbReference type="ARBA" id="ARBA00022603"/>
    </source>
</evidence>
<dbReference type="RefSeq" id="WP_184005919.1">
    <property type="nucleotide sequence ID" value="NZ_BAABIF010000028.1"/>
</dbReference>
<evidence type="ECO:0000256" key="2">
    <source>
        <dbReference type="ARBA" id="ARBA00022679"/>
    </source>
</evidence>
<dbReference type="EC" id="2.1.1.37" evidence="8"/>
<dbReference type="PROSITE" id="PS51679">
    <property type="entry name" value="SAM_MT_C5"/>
    <property type="match status" value="1"/>
</dbReference>
<proteinExistence type="inferred from homology"/>
<feature type="active site" evidence="6">
    <location>
        <position position="93"/>
    </location>
</feature>
<dbReference type="InterPro" id="IPR031303">
    <property type="entry name" value="C5_meth_CS"/>
</dbReference>
<dbReference type="GO" id="GO:0032259">
    <property type="term" value="P:methylation"/>
    <property type="evidence" value="ECO:0007669"/>
    <property type="project" value="UniProtKB-KW"/>
</dbReference>
<dbReference type="InterPro" id="IPR018117">
    <property type="entry name" value="C5_DNA_meth_AS"/>
</dbReference>
<comment type="catalytic activity">
    <reaction evidence="5 8">
        <text>a 2'-deoxycytidine in DNA + S-adenosyl-L-methionine = a 5-methyl-2'-deoxycytidine in DNA + S-adenosyl-L-homocysteine + H(+)</text>
        <dbReference type="Rhea" id="RHEA:13681"/>
        <dbReference type="Rhea" id="RHEA-COMP:11369"/>
        <dbReference type="Rhea" id="RHEA-COMP:11370"/>
        <dbReference type="ChEBI" id="CHEBI:15378"/>
        <dbReference type="ChEBI" id="CHEBI:57856"/>
        <dbReference type="ChEBI" id="CHEBI:59789"/>
        <dbReference type="ChEBI" id="CHEBI:85452"/>
        <dbReference type="ChEBI" id="CHEBI:85454"/>
        <dbReference type="EC" id="2.1.1.37"/>
    </reaction>
</comment>
<protein>
    <recommendedName>
        <fullName evidence="8">Cytosine-specific methyltransferase</fullName>
        <ecNumber evidence="8">2.1.1.37</ecNumber>
    </recommendedName>
</protein>
<accession>A0A840Z285</accession>
<name>A0A840Z285_9SPHN</name>
<dbReference type="NCBIfam" id="TIGR00675">
    <property type="entry name" value="dcm"/>
    <property type="match status" value="1"/>
</dbReference>
<organism evidence="10 11">
    <name type="scientific">Stakelama sediminis</name>
    <dbReference type="NCBI Taxonomy" id="463200"/>
    <lineage>
        <taxon>Bacteria</taxon>
        <taxon>Pseudomonadati</taxon>
        <taxon>Pseudomonadota</taxon>
        <taxon>Alphaproteobacteria</taxon>
        <taxon>Sphingomonadales</taxon>
        <taxon>Sphingomonadaceae</taxon>
        <taxon>Stakelama</taxon>
    </lineage>
</organism>
<dbReference type="PROSITE" id="PS00095">
    <property type="entry name" value="C5_MTASE_2"/>
    <property type="match status" value="1"/>
</dbReference>
<keyword evidence="2 6" id="KW-0808">Transferase</keyword>
<reference evidence="10 11" key="1">
    <citation type="submission" date="2020-08" db="EMBL/GenBank/DDBJ databases">
        <title>Genomic Encyclopedia of Type Strains, Phase IV (KMG-IV): sequencing the most valuable type-strain genomes for metagenomic binning, comparative biology and taxonomic classification.</title>
        <authorList>
            <person name="Goeker M."/>
        </authorList>
    </citation>
    <scope>NUCLEOTIDE SEQUENCE [LARGE SCALE GENOMIC DNA]</scope>
    <source>
        <strain evidence="10 11">DSM 27203</strain>
    </source>
</reference>
<evidence type="ECO:0000256" key="5">
    <source>
        <dbReference type="ARBA" id="ARBA00047422"/>
    </source>
</evidence>
<dbReference type="InterPro" id="IPR050390">
    <property type="entry name" value="C5-Methyltransferase"/>
</dbReference>
<evidence type="ECO:0000256" key="6">
    <source>
        <dbReference type="PROSITE-ProRule" id="PRU01016"/>
    </source>
</evidence>
<dbReference type="AlphaFoldDB" id="A0A840Z285"/>
<dbReference type="GO" id="GO:0044027">
    <property type="term" value="P:negative regulation of gene expression via chromosomal CpG island methylation"/>
    <property type="evidence" value="ECO:0007669"/>
    <property type="project" value="TreeGrafter"/>
</dbReference>
<feature type="region of interest" description="Disordered" evidence="9">
    <location>
        <begin position="407"/>
        <end position="427"/>
    </location>
</feature>
<evidence type="ECO:0000256" key="8">
    <source>
        <dbReference type="RuleBase" id="RU000417"/>
    </source>
</evidence>
<evidence type="ECO:0000256" key="4">
    <source>
        <dbReference type="ARBA" id="ARBA00022747"/>
    </source>
</evidence>
<feature type="compositionally biased region" description="Basic and acidic residues" evidence="9">
    <location>
        <begin position="407"/>
        <end position="419"/>
    </location>
</feature>
<evidence type="ECO:0000256" key="9">
    <source>
        <dbReference type="SAM" id="MobiDB-lite"/>
    </source>
</evidence>
<gene>
    <name evidence="10" type="ORF">FHR23_003214</name>
</gene>
<dbReference type="InterPro" id="IPR029063">
    <property type="entry name" value="SAM-dependent_MTases_sf"/>
</dbReference>
<keyword evidence="4" id="KW-0680">Restriction system</keyword>
<dbReference type="InterPro" id="IPR001525">
    <property type="entry name" value="C5_MeTfrase"/>
</dbReference>
<dbReference type="SUPFAM" id="SSF53335">
    <property type="entry name" value="S-adenosyl-L-methionine-dependent methyltransferases"/>
    <property type="match status" value="1"/>
</dbReference>
<dbReference type="GO" id="GO:0003886">
    <property type="term" value="F:DNA (cytosine-5-)-methyltransferase activity"/>
    <property type="evidence" value="ECO:0007669"/>
    <property type="project" value="UniProtKB-EC"/>
</dbReference>
<dbReference type="PANTHER" id="PTHR10629">
    <property type="entry name" value="CYTOSINE-SPECIFIC METHYLTRANSFERASE"/>
    <property type="match status" value="1"/>
</dbReference>
<evidence type="ECO:0000313" key="10">
    <source>
        <dbReference type="EMBL" id="MBB5720251.1"/>
    </source>
</evidence>
<keyword evidence="1 6" id="KW-0489">Methyltransferase</keyword>
<evidence type="ECO:0000313" key="11">
    <source>
        <dbReference type="Proteomes" id="UP000554342"/>
    </source>
</evidence>
<dbReference type="Proteomes" id="UP000554342">
    <property type="component" value="Unassembled WGS sequence"/>
</dbReference>
<evidence type="ECO:0000256" key="3">
    <source>
        <dbReference type="ARBA" id="ARBA00022691"/>
    </source>
</evidence>
<dbReference type="PANTHER" id="PTHR10629:SF52">
    <property type="entry name" value="DNA (CYTOSINE-5)-METHYLTRANSFERASE 1"/>
    <property type="match status" value="1"/>
</dbReference>
<dbReference type="PROSITE" id="PS00094">
    <property type="entry name" value="C5_MTASE_1"/>
    <property type="match status" value="1"/>
</dbReference>
<evidence type="ECO:0000256" key="7">
    <source>
        <dbReference type="RuleBase" id="RU000416"/>
    </source>
</evidence>
<keyword evidence="11" id="KW-1185">Reference proteome</keyword>
<dbReference type="GO" id="GO:0003677">
    <property type="term" value="F:DNA binding"/>
    <property type="evidence" value="ECO:0007669"/>
    <property type="project" value="TreeGrafter"/>
</dbReference>
<dbReference type="EMBL" id="JACIJI010000011">
    <property type="protein sequence ID" value="MBB5720251.1"/>
    <property type="molecule type" value="Genomic_DNA"/>
</dbReference>
<keyword evidence="3 6" id="KW-0949">S-adenosyl-L-methionine</keyword>
<dbReference type="Gene3D" id="3.40.50.150">
    <property type="entry name" value="Vaccinia Virus protein VP39"/>
    <property type="match status" value="1"/>
</dbReference>
<comment type="caution">
    <text evidence="10">The sequence shown here is derived from an EMBL/GenBank/DDBJ whole genome shotgun (WGS) entry which is preliminary data.</text>
</comment>